<dbReference type="Gene3D" id="3.30.450.380">
    <property type="match status" value="1"/>
</dbReference>
<dbReference type="CDD" id="cd01130">
    <property type="entry name" value="VirB11-like_ATPase"/>
    <property type="match status" value="1"/>
</dbReference>
<dbReference type="GO" id="GO:0016887">
    <property type="term" value="F:ATP hydrolysis activity"/>
    <property type="evidence" value="ECO:0007669"/>
    <property type="project" value="InterPro"/>
</dbReference>
<comment type="similarity">
    <text evidence="1">Belongs to the GSP E family.</text>
</comment>
<evidence type="ECO:0000313" key="4">
    <source>
        <dbReference type="Proteomes" id="UP000551616"/>
    </source>
</evidence>
<dbReference type="InterPro" id="IPR027417">
    <property type="entry name" value="P-loop_NTPase"/>
</dbReference>
<comment type="caution">
    <text evidence="3">The sequence shown here is derived from an EMBL/GenBank/DDBJ whole genome shotgun (WGS) entry which is preliminary data.</text>
</comment>
<dbReference type="InterPro" id="IPR050921">
    <property type="entry name" value="T4SS_GSP_E_ATPase"/>
</dbReference>
<dbReference type="AlphaFoldDB" id="A0A7V8V2H5"/>
<protein>
    <recommendedName>
        <fullName evidence="2">Bacterial type II secretion system protein E domain-containing protein</fullName>
    </recommendedName>
</protein>
<dbReference type="Pfam" id="PF00437">
    <property type="entry name" value="T2SSE"/>
    <property type="match status" value="1"/>
</dbReference>
<dbReference type="Proteomes" id="UP000551616">
    <property type="component" value="Unassembled WGS sequence"/>
</dbReference>
<reference evidence="3 4" key="1">
    <citation type="submission" date="2020-05" db="EMBL/GenBank/DDBJ databases">
        <title>Bremerella alba sp. nov., a novel planctomycete isolated from the surface of the macroalga Fucus spiralis.</title>
        <authorList>
            <person name="Godinho O."/>
            <person name="Botelho R."/>
            <person name="Albuquerque L."/>
            <person name="Wiegand S."/>
            <person name="Da Costa M.S."/>
            <person name="Lobo-Da-Cunha A."/>
            <person name="Jogler C."/>
            <person name="Lage O.M."/>
        </authorList>
    </citation>
    <scope>NUCLEOTIDE SEQUENCE [LARGE SCALE GENOMIC DNA]</scope>
    <source>
        <strain evidence="3 4">FF15</strain>
    </source>
</reference>
<evidence type="ECO:0000259" key="2">
    <source>
        <dbReference type="Pfam" id="PF00437"/>
    </source>
</evidence>
<keyword evidence="4" id="KW-1185">Reference proteome</keyword>
<accession>A0A7V8V2H5</accession>
<dbReference type="InterPro" id="IPR001482">
    <property type="entry name" value="T2SS/T4SS_dom"/>
</dbReference>
<evidence type="ECO:0000256" key="1">
    <source>
        <dbReference type="ARBA" id="ARBA00006611"/>
    </source>
</evidence>
<dbReference type="FunFam" id="3.40.50.300:FF:000521">
    <property type="entry name" value="Type II secretion system protein E"/>
    <property type="match status" value="1"/>
</dbReference>
<dbReference type="PANTHER" id="PTHR30486:SF15">
    <property type="entry name" value="TYPE II_IV SECRETION SYSTEM ATPASE"/>
    <property type="match status" value="1"/>
</dbReference>
<name>A0A7V8V2H5_9BACT</name>
<dbReference type="SUPFAM" id="SSF52540">
    <property type="entry name" value="P-loop containing nucleoside triphosphate hydrolases"/>
    <property type="match status" value="1"/>
</dbReference>
<dbReference type="RefSeq" id="WP_207395241.1">
    <property type="nucleotide sequence ID" value="NZ_JABRWO010000002.1"/>
</dbReference>
<proteinExistence type="inferred from homology"/>
<dbReference type="PANTHER" id="PTHR30486">
    <property type="entry name" value="TWITCHING MOTILITY PROTEIN PILT"/>
    <property type="match status" value="1"/>
</dbReference>
<gene>
    <name evidence="3" type="ORF">HOV93_09060</name>
</gene>
<evidence type="ECO:0000313" key="3">
    <source>
        <dbReference type="EMBL" id="MBA2113755.1"/>
    </source>
</evidence>
<organism evidence="3 4">
    <name type="scientific">Bremerella alba</name>
    <dbReference type="NCBI Taxonomy" id="980252"/>
    <lineage>
        <taxon>Bacteria</taxon>
        <taxon>Pseudomonadati</taxon>
        <taxon>Planctomycetota</taxon>
        <taxon>Planctomycetia</taxon>
        <taxon>Pirellulales</taxon>
        <taxon>Pirellulaceae</taxon>
        <taxon>Bremerella</taxon>
    </lineage>
</organism>
<feature type="domain" description="Bacterial type II secretion system protein E" evidence="2">
    <location>
        <begin position="83"/>
        <end position="358"/>
    </location>
</feature>
<sequence>MRSAATDPKASNSKQAEFENLKRKIHGKLVDKLDLSKIGELEGDVLRREIRLVVEHLCDTEETLLNRTERERLIEEVLDETFGLGPLELLLKDHGISDILINGPHQIYCEKGGKLELSSVKFRDNEHLLQIIDRIVSKVGRRVDETCPMVDARLPDGSRFNAIIPPLALDGAAVSIRRFGSNPLKLEDLLNYKAFTPEMVMLLEGAIKARLNIIISGGTGSGKTTLLNTLSSFINGAERIVTIEDAAELQLQQDHVVRLETRPPNVESKGGVTATDLVKNALRMRPERIIIGECRGAETLDMLQAMNTGHEGSMTTIHSNTPRDAIARIETLISMSGFELPVKAMRQQIASAVDLIIQSNRLQGGPRRVTHITEVIGMEQETVVMQDIYRYEQSGIDETGRARGRFISTGVRPNFMERLESAGVRLPASAFRERVMLED</sequence>
<dbReference type="Gene3D" id="3.40.50.300">
    <property type="entry name" value="P-loop containing nucleotide triphosphate hydrolases"/>
    <property type="match status" value="1"/>
</dbReference>
<dbReference type="EMBL" id="JABRWO010000002">
    <property type="protein sequence ID" value="MBA2113755.1"/>
    <property type="molecule type" value="Genomic_DNA"/>
</dbReference>